<protein>
    <submittedName>
        <fullName evidence="3">ATP-binding protein</fullName>
    </submittedName>
</protein>
<name>A0ABN3QP49_9ACTN</name>
<evidence type="ECO:0000256" key="1">
    <source>
        <dbReference type="ARBA" id="ARBA00022527"/>
    </source>
</evidence>
<dbReference type="InterPro" id="IPR036890">
    <property type="entry name" value="HATPase_C_sf"/>
</dbReference>
<dbReference type="EMBL" id="BAAASJ010000026">
    <property type="protein sequence ID" value="GAA2631700.1"/>
    <property type="molecule type" value="Genomic_DNA"/>
</dbReference>
<keyword evidence="3" id="KW-0067">ATP-binding</keyword>
<keyword evidence="4" id="KW-1185">Reference proteome</keyword>
<dbReference type="Pfam" id="PF13581">
    <property type="entry name" value="HATPase_c_2"/>
    <property type="match status" value="1"/>
</dbReference>
<comment type="caution">
    <text evidence="3">The sequence shown here is derived from an EMBL/GenBank/DDBJ whole genome shotgun (WGS) entry which is preliminary data.</text>
</comment>
<keyword evidence="1" id="KW-0418">Kinase</keyword>
<dbReference type="InterPro" id="IPR003594">
    <property type="entry name" value="HATPase_dom"/>
</dbReference>
<accession>A0ABN3QP49</accession>
<keyword evidence="1" id="KW-0723">Serine/threonine-protein kinase</keyword>
<keyword evidence="1" id="KW-0808">Transferase</keyword>
<dbReference type="CDD" id="cd16936">
    <property type="entry name" value="HATPase_RsbW-like"/>
    <property type="match status" value="1"/>
</dbReference>
<evidence type="ECO:0000313" key="3">
    <source>
        <dbReference type="EMBL" id="GAA2631700.1"/>
    </source>
</evidence>
<feature type="domain" description="Histidine kinase/HSP90-like ATPase" evidence="2">
    <location>
        <begin position="27"/>
        <end position="110"/>
    </location>
</feature>
<reference evidence="3 4" key="1">
    <citation type="journal article" date="2019" name="Int. J. Syst. Evol. Microbiol.">
        <title>The Global Catalogue of Microorganisms (GCM) 10K type strain sequencing project: providing services to taxonomists for standard genome sequencing and annotation.</title>
        <authorList>
            <consortium name="The Broad Institute Genomics Platform"/>
            <consortium name="The Broad Institute Genome Sequencing Center for Infectious Disease"/>
            <person name="Wu L."/>
            <person name="Ma J."/>
        </authorList>
    </citation>
    <scope>NUCLEOTIDE SEQUENCE [LARGE SCALE GENOMIC DNA]</scope>
    <source>
        <strain evidence="3 4">JCM 4524</strain>
    </source>
</reference>
<dbReference type="GO" id="GO:0005524">
    <property type="term" value="F:ATP binding"/>
    <property type="evidence" value="ECO:0007669"/>
    <property type="project" value="UniProtKB-KW"/>
</dbReference>
<evidence type="ECO:0000259" key="2">
    <source>
        <dbReference type="Pfam" id="PF13581"/>
    </source>
</evidence>
<dbReference type="PANTHER" id="PTHR35526:SF3">
    <property type="entry name" value="ANTI-SIGMA-F FACTOR RSBW"/>
    <property type="match status" value="1"/>
</dbReference>
<dbReference type="Gene3D" id="3.30.565.10">
    <property type="entry name" value="Histidine kinase-like ATPase, C-terminal domain"/>
    <property type="match status" value="1"/>
</dbReference>
<dbReference type="InterPro" id="IPR050267">
    <property type="entry name" value="Anti-sigma-factor_SerPK"/>
</dbReference>
<dbReference type="RefSeq" id="WP_344389696.1">
    <property type="nucleotide sequence ID" value="NZ_BAAASJ010000026.1"/>
</dbReference>
<evidence type="ECO:0000313" key="4">
    <source>
        <dbReference type="Proteomes" id="UP001500151"/>
    </source>
</evidence>
<dbReference type="PANTHER" id="PTHR35526">
    <property type="entry name" value="ANTI-SIGMA-F FACTOR RSBW-RELATED"/>
    <property type="match status" value="1"/>
</dbReference>
<organism evidence="3 4">
    <name type="scientific">Streptomyces vastus</name>
    <dbReference type="NCBI Taxonomy" id="285451"/>
    <lineage>
        <taxon>Bacteria</taxon>
        <taxon>Bacillati</taxon>
        <taxon>Actinomycetota</taxon>
        <taxon>Actinomycetes</taxon>
        <taxon>Kitasatosporales</taxon>
        <taxon>Streptomycetaceae</taxon>
        <taxon>Streptomyces</taxon>
    </lineage>
</organism>
<dbReference type="SUPFAM" id="SSF55874">
    <property type="entry name" value="ATPase domain of HSP90 chaperone/DNA topoisomerase II/histidine kinase"/>
    <property type="match status" value="1"/>
</dbReference>
<gene>
    <name evidence="3" type="ORF">GCM10010307_24380</name>
</gene>
<proteinExistence type="predicted"/>
<sequence>MDERMPEPPTEWEYTLQVPHDPLAPAIARATVKLVLDRHGLPELADTAVLLTSELLTNSCRYAPGPASVRLKWADKRLRGSVWDTGPLLPRPATYPAPEADGGRGLVLVELCSSAWGSFALGRETGGAHGKVVWFELLADVPAGMAA</sequence>
<keyword evidence="3" id="KW-0547">Nucleotide-binding</keyword>
<dbReference type="Proteomes" id="UP001500151">
    <property type="component" value="Unassembled WGS sequence"/>
</dbReference>